<reference evidence="1" key="1">
    <citation type="submission" date="2019-03" db="EMBL/GenBank/DDBJ databases">
        <authorList>
            <person name="Mank J."/>
            <person name="Almeida P."/>
        </authorList>
    </citation>
    <scope>NUCLEOTIDE SEQUENCE</scope>
    <source>
        <strain evidence="1">78183</strain>
    </source>
</reference>
<evidence type="ECO:0000313" key="1">
    <source>
        <dbReference type="EMBL" id="VFU42531.1"/>
    </source>
</evidence>
<sequence>MRYAFSEALGSLLALGMNPEAQVFIKHVILVMAFFFGPHFPSLFFPCDLIGCCLLLEAFGFALHKSEWNSIEGCENWHNLIMGLLFIGNSSKVSASR</sequence>
<gene>
    <name evidence="1" type="ORF">SVIM_LOCUS255882</name>
</gene>
<proteinExistence type="predicted"/>
<protein>
    <submittedName>
        <fullName evidence="1">Uncharacterized protein</fullName>
    </submittedName>
</protein>
<dbReference type="EMBL" id="CAADRP010001585">
    <property type="protein sequence ID" value="VFU42531.1"/>
    <property type="molecule type" value="Genomic_DNA"/>
</dbReference>
<accession>A0A6N2LQR9</accession>
<organism evidence="1">
    <name type="scientific">Salix viminalis</name>
    <name type="common">Common osier</name>
    <name type="synonym">Basket willow</name>
    <dbReference type="NCBI Taxonomy" id="40686"/>
    <lineage>
        <taxon>Eukaryota</taxon>
        <taxon>Viridiplantae</taxon>
        <taxon>Streptophyta</taxon>
        <taxon>Embryophyta</taxon>
        <taxon>Tracheophyta</taxon>
        <taxon>Spermatophyta</taxon>
        <taxon>Magnoliopsida</taxon>
        <taxon>eudicotyledons</taxon>
        <taxon>Gunneridae</taxon>
        <taxon>Pentapetalae</taxon>
        <taxon>rosids</taxon>
        <taxon>fabids</taxon>
        <taxon>Malpighiales</taxon>
        <taxon>Salicaceae</taxon>
        <taxon>Saliceae</taxon>
        <taxon>Salix</taxon>
    </lineage>
</organism>
<name>A0A6N2LQR9_SALVM</name>
<dbReference type="AlphaFoldDB" id="A0A6N2LQR9"/>